<dbReference type="EMBL" id="JAFNAA010000042">
    <property type="protein sequence ID" value="MBO1109855.1"/>
    <property type="molecule type" value="Genomic_DNA"/>
</dbReference>
<evidence type="ECO:0000313" key="1">
    <source>
        <dbReference type="EMBL" id="MBO1109855.1"/>
    </source>
</evidence>
<gene>
    <name evidence="1" type="ORF">J2R62_16905</name>
</gene>
<dbReference type="RefSeq" id="WP_106910826.1">
    <property type="nucleotide sequence ID" value="NZ_CP027852.1"/>
</dbReference>
<organism evidence="1 2">
    <name type="scientific">Plesiomonas shigelloides</name>
    <name type="common">Aeromonas shigelloides</name>
    <dbReference type="NCBI Taxonomy" id="703"/>
    <lineage>
        <taxon>Bacteria</taxon>
        <taxon>Pseudomonadati</taxon>
        <taxon>Pseudomonadota</taxon>
        <taxon>Gammaproteobacteria</taxon>
        <taxon>Enterobacterales</taxon>
        <taxon>Enterobacteriaceae</taxon>
        <taxon>Plesiomonas</taxon>
    </lineage>
</organism>
<protein>
    <submittedName>
        <fullName evidence="1">Uncharacterized protein</fullName>
    </submittedName>
</protein>
<comment type="caution">
    <text evidence="1">The sequence shown here is derived from an EMBL/GenBank/DDBJ whole genome shotgun (WGS) entry which is preliminary data.</text>
</comment>
<name>A0A2P1VMP8_PLESH</name>
<dbReference type="AlphaFoldDB" id="A0A2P1VMP8"/>
<reference evidence="1" key="1">
    <citation type="submission" date="2021-03" db="EMBL/GenBank/DDBJ databases">
        <title>Plesiomonas shigelloides zfcc0051, isolated from zebrafish feces.</title>
        <authorList>
            <person name="Vanderhoek Z."/>
            <person name="Gaulke C."/>
        </authorList>
    </citation>
    <scope>NUCLEOTIDE SEQUENCE</scope>
    <source>
        <strain evidence="1">Zfcc0051</strain>
    </source>
</reference>
<evidence type="ECO:0000313" key="2">
    <source>
        <dbReference type="Proteomes" id="UP000664658"/>
    </source>
</evidence>
<accession>A0A2P1VMP8</accession>
<proteinExistence type="predicted"/>
<sequence>MKLDLFKYFDEKNFYLVSGVLVVCWMIFDPSWEPFAAFFSAAAVIRGISAAKQKSEKEEFLQAFNHFNNEISNSLAYLVDTHLADQDRENQKARMEKMWHEFGTGNKDVFADYIIHSLMTHNSQRCQFQVFNIVNTKGSIARQLVETMDKFLKTAAKHKVLDFVHQTKLYDLHQWITHPQYKMLRKQACWTIYV</sequence>
<dbReference type="Proteomes" id="UP000664658">
    <property type="component" value="Unassembled WGS sequence"/>
</dbReference>